<reference evidence="2" key="1">
    <citation type="submission" date="2014-02" db="EMBL/GenBank/DDBJ databases">
        <title>Complete genome sequence and comparative genomic analysis of the nitrogen-fixing bacterium Leptospirillum ferriphilum YSK.</title>
        <authorList>
            <person name="Guo X."/>
            <person name="Yin H."/>
            <person name="Liang Y."/>
            <person name="Hu Q."/>
            <person name="Ma L."/>
            <person name="Xiao Y."/>
            <person name="Zhang X."/>
            <person name="Qiu G."/>
            <person name="Liu X."/>
        </authorList>
    </citation>
    <scope>NUCLEOTIDE SEQUENCE [LARGE SCALE GENOMIC DNA]</scope>
    <source>
        <strain evidence="2">YSK</strain>
    </source>
</reference>
<reference evidence="1 2" key="2">
    <citation type="journal article" date="2015" name="Biomed. Res. Int.">
        <title>Effects of Arsenite Resistance on the Growth and Functional Gene Expression of Leptospirillum ferriphilum and Acidithiobacillus thiooxidans in Pure Culture and Coculture.</title>
        <authorList>
            <person name="Jiang H."/>
            <person name="Liang Y."/>
            <person name="Yin H."/>
            <person name="Xiao Y."/>
            <person name="Guo X."/>
            <person name="Xu Y."/>
            <person name="Hu Q."/>
            <person name="Liu H."/>
            <person name="Liu X."/>
        </authorList>
    </citation>
    <scope>NUCLEOTIDE SEQUENCE [LARGE SCALE GENOMIC DNA]</scope>
    <source>
        <strain evidence="1 2">YSK</strain>
    </source>
</reference>
<proteinExistence type="predicted"/>
<dbReference type="EMBL" id="CP007243">
    <property type="protein sequence ID" value="AIA31482.1"/>
    <property type="molecule type" value="Genomic_DNA"/>
</dbReference>
<name>A0A059Y1W8_9BACT</name>
<protein>
    <submittedName>
        <fullName evidence="1">Uncharacterized protein</fullName>
    </submittedName>
</protein>
<keyword evidence="2" id="KW-1185">Reference proteome</keyword>
<dbReference type="RefSeq" id="WP_014960218.1">
    <property type="nucleotide sequence ID" value="NZ_CP007243.1"/>
</dbReference>
<sequence>MPFLDVPHTLCQSCRQCCHFLSPPEMTPFAGRGEIPLLPLAFNPSGEPLHLIQGDCEGLPVWTCSRLDEASSSCRSWPDHPLDCRIYPLVFTLDNGRPSIALDTTCPYAEQKPLAWFQEKARDLRDRFWNVWSASQKQALSRQFALDTFPERILLLPLDESSG</sequence>
<dbReference type="KEGG" id="lfp:Y981_02360"/>
<dbReference type="AlphaFoldDB" id="A0A059Y1W8"/>
<dbReference type="Proteomes" id="UP000027059">
    <property type="component" value="Chromosome"/>
</dbReference>
<organism evidence="1 2">
    <name type="scientific">Leptospirillum ferriphilum YSK</name>
    <dbReference type="NCBI Taxonomy" id="1441628"/>
    <lineage>
        <taxon>Bacteria</taxon>
        <taxon>Pseudomonadati</taxon>
        <taxon>Nitrospirota</taxon>
        <taxon>Nitrospiria</taxon>
        <taxon>Nitrospirales</taxon>
        <taxon>Nitrospiraceae</taxon>
        <taxon>Leptospirillum</taxon>
    </lineage>
</organism>
<dbReference type="OrthoDB" id="9814561at2"/>
<dbReference type="HOGENOM" id="CLU_1625050_0_0_0"/>
<evidence type="ECO:0000313" key="2">
    <source>
        <dbReference type="Proteomes" id="UP000027059"/>
    </source>
</evidence>
<gene>
    <name evidence="1" type="ORF">Y981_02360</name>
</gene>
<accession>A0A059Y1W8</accession>
<evidence type="ECO:0000313" key="1">
    <source>
        <dbReference type="EMBL" id="AIA31482.1"/>
    </source>
</evidence>